<dbReference type="RefSeq" id="WP_092885692.1">
    <property type="nucleotide sequence ID" value="NZ_CP061498.1"/>
</dbReference>
<dbReference type="InterPro" id="IPR035906">
    <property type="entry name" value="MetI-like_sf"/>
</dbReference>
<dbReference type="OrthoDB" id="9815445at2"/>
<dbReference type="SUPFAM" id="SSF161098">
    <property type="entry name" value="MetI-like"/>
    <property type="match status" value="1"/>
</dbReference>
<feature type="transmembrane region" description="Helical" evidence="7">
    <location>
        <begin position="163"/>
        <end position="182"/>
    </location>
</feature>
<keyword evidence="2 7" id="KW-0813">Transport</keyword>
<gene>
    <name evidence="10" type="ORF">SAMN04488238_102164</name>
</gene>
<dbReference type="PANTHER" id="PTHR32243">
    <property type="entry name" value="MALTOSE TRANSPORT SYSTEM PERMEASE-RELATED"/>
    <property type="match status" value="1"/>
</dbReference>
<feature type="transmembrane region" description="Helical" evidence="7">
    <location>
        <begin position="203"/>
        <end position="228"/>
    </location>
</feature>
<evidence type="ECO:0000256" key="5">
    <source>
        <dbReference type="ARBA" id="ARBA00022989"/>
    </source>
</evidence>
<comment type="subcellular location">
    <subcellularLocation>
        <location evidence="1 7">Cell membrane</location>
        <topology evidence="1 7">Multi-pass membrane protein</topology>
    </subcellularLocation>
</comment>
<protein>
    <submittedName>
        <fullName evidence="10">Multiple sugar transport system permease protein</fullName>
    </submittedName>
</protein>
<feature type="transmembrane region" description="Helical" evidence="7">
    <location>
        <begin position="31"/>
        <end position="52"/>
    </location>
</feature>
<accession>A0A1H2TSX0</accession>
<feature type="region of interest" description="Disordered" evidence="8">
    <location>
        <begin position="1"/>
        <end position="20"/>
    </location>
</feature>
<name>A0A1H2TSX0_9RHOB</name>
<evidence type="ECO:0000313" key="11">
    <source>
        <dbReference type="Proteomes" id="UP000198539"/>
    </source>
</evidence>
<feature type="domain" description="ABC transmembrane type-1" evidence="9">
    <location>
        <begin position="91"/>
        <end position="278"/>
    </location>
</feature>
<dbReference type="InterPro" id="IPR050901">
    <property type="entry name" value="BP-dep_ABC_trans_perm"/>
</dbReference>
<dbReference type="CDD" id="cd06261">
    <property type="entry name" value="TM_PBP2"/>
    <property type="match status" value="1"/>
</dbReference>
<dbReference type="AlphaFoldDB" id="A0A1H2TSX0"/>
<keyword evidence="3" id="KW-1003">Cell membrane</keyword>
<evidence type="ECO:0000256" key="8">
    <source>
        <dbReference type="SAM" id="MobiDB-lite"/>
    </source>
</evidence>
<dbReference type="InterPro" id="IPR000515">
    <property type="entry name" value="MetI-like"/>
</dbReference>
<dbReference type="Pfam" id="PF00528">
    <property type="entry name" value="BPD_transp_1"/>
    <property type="match status" value="1"/>
</dbReference>
<feature type="transmembrane region" description="Helical" evidence="7">
    <location>
        <begin position="261"/>
        <end position="282"/>
    </location>
</feature>
<organism evidence="10 11">
    <name type="scientific">Roseicitreum antarcticum</name>
    <dbReference type="NCBI Taxonomy" id="564137"/>
    <lineage>
        <taxon>Bacteria</taxon>
        <taxon>Pseudomonadati</taxon>
        <taxon>Pseudomonadota</taxon>
        <taxon>Alphaproteobacteria</taxon>
        <taxon>Rhodobacterales</taxon>
        <taxon>Paracoccaceae</taxon>
        <taxon>Roseicitreum</taxon>
    </lineage>
</organism>
<evidence type="ECO:0000256" key="6">
    <source>
        <dbReference type="ARBA" id="ARBA00023136"/>
    </source>
</evidence>
<reference evidence="10 11" key="1">
    <citation type="submission" date="2016-10" db="EMBL/GenBank/DDBJ databases">
        <authorList>
            <person name="de Groot N.N."/>
        </authorList>
    </citation>
    <scope>NUCLEOTIDE SEQUENCE [LARGE SCALE GENOMIC DNA]</scope>
    <source>
        <strain evidence="10 11">CGMCC 1.8894</strain>
    </source>
</reference>
<feature type="transmembrane region" description="Helical" evidence="7">
    <location>
        <begin position="129"/>
        <end position="151"/>
    </location>
</feature>
<dbReference type="GO" id="GO:0005886">
    <property type="term" value="C:plasma membrane"/>
    <property type="evidence" value="ECO:0007669"/>
    <property type="project" value="UniProtKB-SubCell"/>
</dbReference>
<feature type="compositionally biased region" description="Polar residues" evidence="8">
    <location>
        <begin position="1"/>
        <end position="12"/>
    </location>
</feature>
<keyword evidence="5 7" id="KW-1133">Transmembrane helix</keyword>
<dbReference type="PROSITE" id="PS50928">
    <property type="entry name" value="ABC_TM1"/>
    <property type="match status" value="1"/>
</dbReference>
<dbReference type="PANTHER" id="PTHR32243:SF18">
    <property type="entry name" value="INNER MEMBRANE ABC TRANSPORTER PERMEASE PROTEIN YCJP"/>
    <property type="match status" value="1"/>
</dbReference>
<evidence type="ECO:0000256" key="3">
    <source>
        <dbReference type="ARBA" id="ARBA00022475"/>
    </source>
</evidence>
<dbReference type="EMBL" id="FNOM01000002">
    <property type="protein sequence ID" value="SDW46972.1"/>
    <property type="molecule type" value="Genomic_DNA"/>
</dbReference>
<comment type="similarity">
    <text evidence="7">Belongs to the binding-protein-dependent transport system permease family.</text>
</comment>
<keyword evidence="10" id="KW-0762">Sugar transport</keyword>
<evidence type="ECO:0000256" key="4">
    <source>
        <dbReference type="ARBA" id="ARBA00022692"/>
    </source>
</evidence>
<feature type="transmembrane region" description="Helical" evidence="7">
    <location>
        <begin position="97"/>
        <end position="117"/>
    </location>
</feature>
<dbReference type="Proteomes" id="UP000198539">
    <property type="component" value="Unassembled WGS sequence"/>
</dbReference>
<evidence type="ECO:0000256" key="7">
    <source>
        <dbReference type="RuleBase" id="RU363032"/>
    </source>
</evidence>
<dbReference type="STRING" id="564137.SAMN04488238_102164"/>
<dbReference type="Gene3D" id="1.10.3720.10">
    <property type="entry name" value="MetI-like"/>
    <property type="match status" value="1"/>
</dbReference>
<dbReference type="GO" id="GO:0055085">
    <property type="term" value="P:transmembrane transport"/>
    <property type="evidence" value="ECO:0007669"/>
    <property type="project" value="InterPro"/>
</dbReference>
<evidence type="ECO:0000259" key="9">
    <source>
        <dbReference type="PROSITE" id="PS50928"/>
    </source>
</evidence>
<evidence type="ECO:0000256" key="2">
    <source>
        <dbReference type="ARBA" id="ARBA00022448"/>
    </source>
</evidence>
<sequence>MSDLSPSGNEPTQPVVHSGPNRQAVHRAGRLLFGAGIALLVLWVLVPIWFLFVNALSSPSEVTGFPKRFWPSFDMESVAFFWNFQGVTNALWNSVKVATLTMILSIGMGAPAGYALSRFDFPGKEFFRVLVIMTRAFPLPLLALPLAVMFIRTGLDDTVLGLALVHAMLALPFAVLITYSLFSGIPAELEEAAWTLGCTRLQAFIKVVLPLALPGIAASAVFAFVISWNEVFAAAVLTIENRTLTAFLLQSLNVSPLPLKFAGGAALVLPALIFIFAVRKYLFAMWGIANR</sequence>
<proteinExistence type="inferred from homology"/>
<keyword evidence="4 7" id="KW-0812">Transmembrane</keyword>
<keyword evidence="6 7" id="KW-0472">Membrane</keyword>
<keyword evidence="11" id="KW-1185">Reference proteome</keyword>
<evidence type="ECO:0000313" key="10">
    <source>
        <dbReference type="EMBL" id="SDW46972.1"/>
    </source>
</evidence>
<evidence type="ECO:0000256" key="1">
    <source>
        <dbReference type="ARBA" id="ARBA00004651"/>
    </source>
</evidence>